<accession>A0A6J6WL12</accession>
<dbReference type="EMBL" id="CAEZZT010000097">
    <property type="protein sequence ID" value="CAB4784045.1"/>
    <property type="molecule type" value="Genomic_DNA"/>
</dbReference>
<name>A0A6J6WL12_9ZZZZ</name>
<reference evidence="1" key="1">
    <citation type="submission" date="2020-05" db="EMBL/GenBank/DDBJ databases">
        <authorList>
            <person name="Chiriac C."/>
            <person name="Salcher M."/>
            <person name="Ghai R."/>
            <person name="Kavagutti S V."/>
        </authorList>
    </citation>
    <scope>NUCLEOTIDE SEQUENCE</scope>
</reference>
<dbReference type="AlphaFoldDB" id="A0A6J6WL12"/>
<organism evidence="1">
    <name type="scientific">freshwater metagenome</name>
    <dbReference type="NCBI Taxonomy" id="449393"/>
    <lineage>
        <taxon>unclassified sequences</taxon>
        <taxon>metagenomes</taxon>
        <taxon>ecological metagenomes</taxon>
    </lineage>
</organism>
<gene>
    <name evidence="1" type="ORF">UFOPK2918_01125</name>
</gene>
<sequence length="62" mass="6548">MADNVSSVAGLIVGKCLVPATNFPPMKWPYFGLIETTARDSGAGAYSKLNLSSISRSLRTEG</sequence>
<evidence type="ECO:0000313" key="1">
    <source>
        <dbReference type="EMBL" id="CAB4784045.1"/>
    </source>
</evidence>
<proteinExistence type="predicted"/>
<protein>
    <submittedName>
        <fullName evidence="1">Unannotated protein</fullName>
    </submittedName>
</protein>